<accession>A0A3E2W5K7</accession>
<protein>
    <submittedName>
        <fullName evidence="1">Uncharacterized protein</fullName>
    </submittedName>
</protein>
<evidence type="ECO:0000313" key="2">
    <source>
        <dbReference type="Proteomes" id="UP000260733"/>
    </source>
</evidence>
<sequence length="94" mass="10918">MEFFTAAFLCELAEKSGDPAVLRLLRERLAQDVDQVPFAVLQQPDNLHPQATALRRKVRTLRRMTEYISAAPDVVRFYALLARYRQEDLALQRQ</sequence>
<comment type="caution">
    <text evidence="1">The sequence shown here is derived from an EMBL/GenBank/DDBJ whole genome shotgun (WGS) entry which is preliminary data.</text>
</comment>
<gene>
    <name evidence="1" type="ORF">DW855_05520</name>
</gene>
<dbReference type="Proteomes" id="UP000260733">
    <property type="component" value="Unassembled WGS sequence"/>
</dbReference>
<name>A0A3E2W5K7_9FIRM</name>
<dbReference type="RefSeq" id="WP_117553943.1">
    <property type="nucleotide sequence ID" value="NZ_QVFB01000007.1"/>
</dbReference>
<dbReference type="AlphaFoldDB" id="A0A3E2W5K7"/>
<dbReference type="EMBL" id="QVFB01000007">
    <property type="protein sequence ID" value="RGC19791.1"/>
    <property type="molecule type" value="Genomic_DNA"/>
</dbReference>
<evidence type="ECO:0000313" key="1">
    <source>
        <dbReference type="EMBL" id="RGC19791.1"/>
    </source>
</evidence>
<reference evidence="1 2" key="1">
    <citation type="submission" date="2018-08" db="EMBL/GenBank/DDBJ databases">
        <title>A genome reference for cultivated species of the human gut microbiota.</title>
        <authorList>
            <person name="Zou Y."/>
            <person name="Xue W."/>
            <person name="Luo G."/>
        </authorList>
    </citation>
    <scope>NUCLEOTIDE SEQUENCE [LARGE SCALE GENOMIC DNA]</scope>
    <source>
        <strain evidence="1 2">AM37-13AC</strain>
    </source>
</reference>
<proteinExistence type="predicted"/>
<organism evidence="1 2">
    <name type="scientific">Faecalibacterium prausnitzii</name>
    <dbReference type="NCBI Taxonomy" id="853"/>
    <lineage>
        <taxon>Bacteria</taxon>
        <taxon>Bacillati</taxon>
        <taxon>Bacillota</taxon>
        <taxon>Clostridia</taxon>
        <taxon>Eubacteriales</taxon>
        <taxon>Oscillospiraceae</taxon>
        <taxon>Faecalibacterium</taxon>
    </lineage>
</organism>